<gene>
    <name evidence="2" type="ORF">MNOR_LOCUS12055</name>
</gene>
<evidence type="ECO:0000313" key="3">
    <source>
        <dbReference type="Proteomes" id="UP001497623"/>
    </source>
</evidence>
<dbReference type="AlphaFoldDB" id="A0AAV2QJ26"/>
<name>A0AAV2QJ26_MEGNR</name>
<accession>A0AAV2QJ26</accession>
<organism evidence="2 3">
    <name type="scientific">Meganyctiphanes norvegica</name>
    <name type="common">Northern krill</name>
    <name type="synonym">Thysanopoda norvegica</name>
    <dbReference type="NCBI Taxonomy" id="48144"/>
    <lineage>
        <taxon>Eukaryota</taxon>
        <taxon>Metazoa</taxon>
        <taxon>Ecdysozoa</taxon>
        <taxon>Arthropoda</taxon>
        <taxon>Crustacea</taxon>
        <taxon>Multicrustacea</taxon>
        <taxon>Malacostraca</taxon>
        <taxon>Eumalacostraca</taxon>
        <taxon>Eucarida</taxon>
        <taxon>Euphausiacea</taxon>
        <taxon>Euphausiidae</taxon>
        <taxon>Meganyctiphanes</taxon>
    </lineage>
</organism>
<dbReference type="PROSITE" id="PS51257">
    <property type="entry name" value="PROKAR_LIPOPROTEIN"/>
    <property type="match status" value="1"/>
</dbReference>
<protein>
    <submittedName>
        <fullName evidence="2">Uncharacterized protein</fullName>
    </submittedName>
</protein>
<evidence type="ECO:0000256" key="1">
    <source>
        <dbReference type="SAM" id="SignalP"/>
    </source>
</evidence>
<evidence type="ECO:0000313" key="2">
    <source>
        <dbReference type="EMBL" id="CAL4083013.1"/>
    </source>
</evidence>
<feature type="chain" id="PRO_5043360007" evidence="1">
    <location>
        <begin position="29"/>
        <end position="193"/>
    </location>
</feature>
<comment type="caution">
    <text evidence="2">The sequence shown here is derived from an EMBL/GenBank/DDBJ whole genome shotgun (WGS) entry which is preliminary data.</text>
</comment>
<feature type="signal peptide" evidence="1">
    <location>
        <begin position="1"/>
        <end position="28"/>
    </location>
</feature>
<dbReference type="EMBL" id="CAXKWB010006484">
    <property type="protein sequence ID" value="CAL4083013.1"/>
    <property type="molecule type" value="Genomic_DNA"/>
</dbReference>
<sequence>MVPGRDLTRVRSISSWALLLISCVLCVAEKRLDIDSMRSLVQRRAGSPLLTNWLSNVINEEGLPNVVHEERPHWISKSEGKYHKNNEEDEEGLIIFNSIRGYMENNNSMVELEIHGERTFVVNNLTFTYNGGEEKMELSSPWTGDSEAFIFEADIFDYEDIELSLVGRNGDMQSPVTARGSVSFQFGGWYIHL</sequence>
<keyword evidence="3" id="KW-1185">Reference proteome</keyword>
<dbReference type="Proteomes" id="UP001497623">
    <property type="component" value="Unassembled WGS sequence"/>
</dbReference>
<proteinExistence type="predicted"/>
<reference evidence="2 3" key="1">
    <citation type="submission" date="2024-05" db="EMBL/GenBank/DDBJ databases">
        <authorList>
            <person name="Wallberg A."/>
        </authorList>
    </citation>
    <scope>NUCLEOTIDE SEQUENCE [LARGE SCALE GENOMIC DNA]</scope>
</reference>
<keyword evidence="1" id="KW-0732">Signal</keyword>